<evidence type="ECO:0000313" key="10">
    <source>
        <dbReference type="EMBL" id="HAG0885603.1"/>
    </source>
</evidence>
<dbReference type="EMBL" id="DAAWMZ010000005">
    <property type="protein sequence ID" value="HAF8559161.1"/>
    <property type="molecule type" value="Genomic_DNA"/>
</dbReference>
<evidence type="ECO:0000313" key="36">
    <source>
        <dbReference type="EMBL" id="HAG4341986.1"/>
    </source>
</evidence>
<dbReference type="EMBL" id="DAAWKG010000005">
    <property type="protein sequence ID" value="HAF9130049.1"/>
    <property type="molecule type" value="Genomic_DNA"/>
</dbReference>
<evidence type="ECO:0000313" key="13">
    <source>
        <dbReference type="EMBL" id="HAG1075008.1"/>
    </source>
</evidence>
<dbReference type="EMBL" id="DAAYPK010000006">
    <property type="protein sequence ID" value="HAG5199003.1"/>
    <property type="molecule type" value="Genomic_DNA"/>
</dbReference>
<evidence type="ECO:0000313" key="6">
    <source>
        <dbReference type="EMBL" id="HAF9709507.1"/>
    </source>
</evidence>
<gene>
    <name evidence="3" type="ORF">G5U36_002581</name>
    <name evidence="2" type="ORF">G5U60_002401</name>
    <name evidence="1" type="ORF">G5V05_001796</name>
    <name evidence="25" type="ORF">G8035_002190</name>
    <name evidence="24" type="ORF">G8055_002762</name>
    <name evidence="27" type="ORF">G8081_001695</name>
    <name evidence="28" type="ORF">G8088_001663</name>
    <name evidence="31" type="ORF">G8187_002593</name>
    <name evidence="35" type="ORF">G8354_002648</name>
    <name evidence="29" type="ORF">G8386_002011</name>
    <name evidence="32" type="ORF">G8399_002605</name>
    <name evidence="33" type="ORF">G8415_002462</name>
    <name evidence="4" type="ORF">G8462_002124</name>
    <name evidence="34" type="ORF">G8496_002179</name>
    <name evidence="30" type="ORF">G8501_001720</name>
    <name evidence="36" type="ORF">G8510_002611</name>
    <name evidence="37" type="ORF">G8636_002418</name>
    <name evidence="38" type="ORF">G8638_002237</name>
    <name evidence="8" type="ORF">G8Q28_002857</name>
    <name evidence="9" type="ORF">G8Q65_002440</name>
    <name evidence="5" type="ORF">G8S82_001089</name>
    <name evidence="7" type="ORF">G8S83_002798</name>
    <name evidence="6" type="ORF">G8T16_002661</name>
    <name evidence="11" type="ORF">G8U60_002371</name>
    <name evidence="16" type="ORF">G8U76_002194</name>
    <name evidence="10" type="ORF">G8U83_002877</name>
    <name evidence="13" type="ORF">G8U95_002615</name>
    <name evidence="15" type="ORF">G8V29_001861</name>
    <name evidence="12" type="ORF">G8V31_001974</name>
    <name evidence="14" type="ORF">G8V74_002424</name>
    <name evidence="23" type="ORF">G8W15_001928</name>
    <name evidence="20" type="ORF">G8X31_001973</name>
    <name evidence="19" type="ORF">G8X59_001600</name>
    <name evidence="17" type="ORF">G8X85_002241</name>
    <name evidence="18" type="ORF">G8Y38_002281</name>
    <name evidence="21" type="ORF">G8Y60_002173</name>
    <name evidence="26" type="ORF">G8Z15_002297</name>
    <name evidence="22" type="ORF">G8Z43_002647</name>
</gene>
<evidence type="ECO:0000313" key="24">
    <source>
        <dbReference type="EMBL" id="HAG2604760.1"/>
    </source>
</evidence>
<evidence type="ECO:0000313" key="28">
    <source>
        <dbReference type="EMBL" id="HAG3156794.1"/>
    </source>
</evidence>
<evidence type="ECO:0000313" key="19">
    <source>
        <dbReference type="EMBL" id="HAG1775362.1"/>
    </source>
</evidence>
<sequence length="49" mass="5437">MAGSDNESEQDARPAGTQVGKLYAIWHFQEPGQLNENKHIHRCASLCVV</sequence>
<dbReference type="EMBL" id="DAAWZD010000006">
    <property type="protein sequence ID" value="HAF9933542.1"/>
    <property type="molecule type" value="Genomic_DNA"/>
</dbReference>
<dbReference type="EMBL" id="DAAWYY010000007">
    <property type="protein sequence ID" value="HAF9919501.1"/>
    <property type="molecule type" value="Genomic_DNA"/>
</dbReference>
<evidence type="ECO:0000313" key="33">
    <source>
        <dbReference type="EMBL" id="HAG4214120.1"/>
    </source>
</evidence>
<evidence type="ECO:0000313" key="8">
    <source>
        <dbReference type="EMBL" id="HAF9919501.1"/>
    </source>
</evidence>
<evidence type="ECO:0000313" key="15">
    <source>
        <dbReference type="EMBL" id="HAG1325033.1"/>
    </source>
</evidence>
<dbReference type="EMBL" id="DAAXUZ010000006">
    <property type="protein sequence ID" value="HAG2665959.1"/>
    <property type="molecule type" value="Genomic_DNA"/>
</dbReference>
<dbReference type="EMBL" id="DAAWXE010000008">
    <property type="protein sequence ID" value="HAF9709507.1"/>
    <property type="molecule type" value="Genomic_DNA"/>
</dbReference>
<reference evidence="21" key="1">
    <citation type="journal article" date="2018" name="Genome Biol.">
        <title>SKESA: strategic k-mer extension for scrupulous assemblies.</title>
        <authorList>
            <person name="Souvorov A."/>
            <person name="Agarwala R."/>
            <person name="Lipman D.J."/>
        </authorList>
    </citation>
    <scope>NUCLEOTIDE SEQUENCE</scope>
    <source>
        <strain evidence="8">MA.0504R6364</strain>
        <strain evidence="6">MA.1105R14175</strain>
        <strain evidence="3">MA.1106R14197</strain>
        <strain evidence="2">MA.1108R14583</strain>
        <strain evidence="5">MA.1109W13761</strain>
        <strain evidence="7">MA.1110W15900</strain>
        <strain evidence="23">MA.BM_EP10/129</strain>
        <strain evidence="16">MA.BM_SE07/13</strain>
        <strain evidence="15">MA.BM_SE07/18</strain>
        <strain evidence="9">MA.BM_SE09/60</strain>
        <strain evidence="12">MA.BM_SE10/22</strain>
        <strain evidence="31">MA.BM_SE10/56</strain>
        <strain evidence="25">MA.BM_SE10/59</strain>
        <strain evidence="4">MA.BM_SE10/6</strain>
        <strain evidence="28">MA.BM_SE10/72</strain>
        <strain evidence="33">MA.JE_S09-001420</strain>
        <strain evidence="34">MA.JE_S09-001545</strain>
        <strain evidence="10">MA.JE_S09-002947</strain>
        <strain evidence="37">MA.JM_07/06</strain>
        <strain evidence="30">MA.JM_07/31</strain>
        <strain evidence="38">MA.JM_08/06</strain>
        <strain evidence="29">MA.JM_08/40</strain>
        <strain evidence="35">MA.JM_08/47</strain>
        <strain evidence="26">MA.M183</strain>
        <strain evidence="11">MA.MC_05-0654</strain>
        <strain evidence="32">MA.MC_06-0296</strain>
        <strain evidence="27">MA.MC_07-0698</strain>
        <strain evidence="13">MA.MC_07-0723</strain>
        <strain evidence="19">MA.MC_07-0803</strain>
        <strain evidence="14">MA.MC_07-0817</strain>
        <strain evidence="18">MA.MC_08-0048</strain>
        <strain evidence="21">MA.MC_08-0112</strain>
        <strain evidence="20">MA.MC_08-0538</strain>
        <strain evidence="36">MA.MC_08-0910</strain>
        <strain evidence="17">MA.MC_08-0945</strain>
        <strain evidence="22">MA.MC_08-1036</strain>
        <strain evidence="24">MA.MC_08-1124</strain>
        <strain evidence="1">MA.SF_R0213/09</strain>
    </source>
</reference>
<dbReference type="EMBL" id="DAAXKO010000006">
    <property type="protein sequence ID" value="HAG1421936.1"/>
    <property type="molecule type" value="Genomic_DNA"/>
</dbReference>
<proteinExistence type="predicted"/>
<dbReference type="EMBL" id="DAAYHK010000007">
    <property type="protein sequence ID" value="HAG4214120.1"/>
    <property type="molecule type" value="Genomic_DNA"/>
</dbReference>
<name>A0A759U142_SALER</name>
<evidence type="ECO:0000313" key="20">
    <source>
        <dbReference type="EMBL" id="HAG1823445.1"/>
    </source>
</evidence>
<dbReference type="EMBL" id="DAAWNK010000007">
    <property type="protein sequence ID" value="HAF8612213.1"/>
    <property type="molecule type" value="Genomic_DNA"/>
</dbReference>
<evidence type="ECO:0000313" key="27">
    <source>
        <dbReference type="EMBL" id="HAG3137524.1"/>
    </source>
</evidence>
<evidence type="ECO:0000313" key="14">
    <source>
        <dbReference type="EMBL" id="HAG1185500.1"/>
    </source>
</evidence>
<comment type="caution">
    <text evidence="21">The sequence shown here is derived from an EMBL/GenBank/DDBJ whole genome shotgun (WGS) entry which is preliminary data.</text>
</comment>
<evidence type="ECO:0000313" key="9">
    <source>
        <dbReference type="EMBL" id="HAF9933542.1"/>
    </source>
</evidence>
<dbReference type="EMBL" id="DAAWXI010000002">
    <property type="protein sequence ID" value="HAF9698563.1"/>
    <property type="molecule type" value="Genomic_DNA"/>
</dbReference>
<dbReference type="EMBL" id="DAAXGI010000007">
    <property type="protein sequence ID" value="HAG0885603.1"/>
    <property type="molecule type" value="Genomic_DNA"/>
</dbReference>
<dbReference type="EMBL" id="DAAYNO010000007">
    <property type="protein sequence ID" value="HAG4962268.1"/>
    <property type="molecule type" value="Genomic_DNA"/>
</dbReference>
<dbReference type="EMBL" id="DAAXYR010000004">
    <property type="protein sequence ID" value="HAG3137524.1"/>
    <property type="molecule type" value="Genomic_DNA"/>
</dbReference>
<dbReference type="EMBL" id="DAAXIU010000007">
    <property type="protein sequence ID" value="HAG1185500.1"/>
    <property type="molecule type" value="Genomic_DNA"/>
</dbReference>
<dbReference type="EMBL" id="DAAXYV010000004">
    <property type="protein sequence ID" value="HAG3156794.1"/>
    <property type="molecule type" value="Genomic_DNA"/>
</dbReference>
<evidence type="ECO:0000313" key="37">
    <source>
        <dbReference type="EMBL" id="HAG4962268.1"/>
    </source>
</evidence>
<evidence type="ECO:0000313" key="22">
    <source>
        <dbReference type="EMBL" id="HAG2321487.1"/>
    </source>
</evidence>
<evidence type="ECO:0000313" key="4">
    <source>
        <dbReference type="EMBL" id="HAF9130049.1"/>
    </source>
</evidence>
<dbReference type="EMBL" id="DAAYFZ010000007">
    <property type="protein sequence ID" value="HAG4035134.1"/>
    <property type="molecule type" value="Genomic_DNA"/>
</dbReference>
<evidence type="ECO:0000313" key="7">
    <source>
        <dbReference type="EMBL" id="HAF9723732.1"/>
    </source>
</evidence>
<dbReference type="EMBL" id="DAAXMO010000005">
    <property type="protein sequence ID" value="HAG1661231.1"/>
    <property type="molecule type" value="Genomic_DNA"/>
</dbReference>
<evidence type="ECO:0000313" key="1">
    <source>
        <dbReference type="EMBL" id="HAF8559161.1"/>
    </source>
</evidence>
<evidence type="ECO:0000313" key="16">
    <source>
        <dbReference type="EMBL" id="HAG1421936.1"/>
    </source>
</evidence>
<evidence type="ECO:0000313" key="23">
    <source>
        <dbReference type="EMBL" id="HAG2472034.1"/>
    </source>
</evidence>
<evidence type="ECO:0000313" key="26">
    <source>
        <dbReference type="EMBL" id="HAG2865685.1"/>
    </source>
</evidence>
<organism evidence="21">
    <name type="scientific">Salmonella enterica</name>
    <name type="common">Salmonella choleraesuis</name>
    <dbReference type="NCBI Taxonomy" id="28901"/>
    <lineage>
        <taxon>Bacteria</taxon>
        <taxon>Pseudomonadati</taxon>
        <taxon>Pseudomonadota</taxon>
        <taxon>Gammaproteobacteria</taxon>
        <taxon>Enterobacterales</taxon>
        <taxon>Enterobacteriaceae</taxon>
        <taxon>Salmonella</taxon>
    </lineage>
</organism>
<evidence type="ECO:0000313" key="25">
    <source>
        <dbReference type="EMBL" id="HAG2665959.1"/>
    </source>
</evidence>
<protein>
    <submittedName>
        <fullName evidence="21">Uncharacterized protein</fullName>
    </submittedName>
</protein>
<dbReference type="EMBL" id="DAAWPX010000006">
    <property type="protein sequence ID" value="HAF8915715.1"/>
    <property type="molecule type" value="Genomic_DNA"/>
</dbReference>
<dbReference type="EMBL" id="DAAYFC010000008">
    <property type="protein sequence ID" value="HAG3929957.1"/>
    <property type="molecule type" value="Genomic_DNA"/>
</dbReference>
<dbReference type="EMBL" id="DAAXJY010000006">
    <property type="protein sequence ID" value="HAG1325033.1"/>
    <property type="molecule type" value="Genomic_DNA"/>
</dbReference>
<accession>A0A759U142</accession>
<dbReference type="EMBL" id="DAAYDN010000004">
    <property type="protein sequence ID" value="HAG3742127.1"/>
    <property type="molecule type" value="Genomic_DNA"/>
</dbReference>
<dbReference type="EMBL" id="DAAXLY010000006">
    <property type="protein sequence ID" value="HAG1584762.1"/>
    <property type="molecule type" value="Genomic_DNA"/>
</dbReference>
<dbReference type="EMBL" id="DAAXNM010000004">
    <property type="protein sequence ID" value="HAG1775362.1"/>
    <property type="molecule type" value="Genomic_DNA"/>
</dbReference>
<dbReference type="RefSeq" id="WP_153802597.1">
    <property type="nucleotide sequence ID" value="NZ_CP035915.1"/>
</dbReference>
<dbReference type="EMBL" id="DAAYHZ010000007">
    <property type="protein sequence ID" value="HAG4290319.1"/>
    <property type="molecule type" value="Genomic_DNA"/>
</dbReference>
<dbReference type="AlphaFoldDB" id="A0A759U142"/>
<evidence type="ECO:0000313" key="3">
    <source>
        <dbReference type="EMBL" id="HAF8915715.1"/>
    </source>
</evidence>
<dbReference type="EMBL" id="DAAXGT010000005">
    <property type="protein sequence ID" value="HAG0942596.1"/>
    <property type="molecule type" value="Genomic_DNA"/>
</dbReference>
<evidence type="ECO:0000313" key="34">
    <source>
        <dbReference type="EMBL" id="HAG4218701.1"/>
    </source>
</evidence>
<dbReference type="EMBL" id="DAAWXD010000008">
    <property type="protein sequence ID" value="HAF9723732.1"/>
    <property type="molecule type" value="Genomic_DNA"/>
</dbReference>
<evidence type="ECO:0000313" key="29">
    <source>
        <dbReference type="EMBL" id="HAG3742127.1"/>
    </source>
</evidence>
<dbReference type="EMBL" id="DAAXQE010000005">
    <property type="protein sequence ID" value="HAG2109258.1"/>
    <property type="molecule type" value="Genomic_DNA"/>
</dbReference>
<evidence type="ECO:0000313" key="30">
    <source>
        <dbReference type="EMBL" id="HAG3780122.1"/>
    </source>
</evidence>
<dbReference type="EMBL" id="DAAXHV010000007">
    <property type="protein sequence ID" value="HAG1075008.1"/>
    <property type="molecule type" value="Genomic_DNA"/>
</dbReference>
<dbReference type="EMBL" id="DAAYDL010000004">
    <property type="protein sequence ID" value="HAG3780122.1"/>
    <property type="molecule type" value="Genomic_DNA"/>
</dbReference>
<dbReference type="EMBL" id="DAAXTE010000004">
    <property type="protein sequence ID" value="HAG2472034.1"/>
    <property type="molecule type" value="Genomic_DNA"/>
</dbReference>
<evidence type="ECO:0000313" key="11">
    <source>
        <dbReference type="EMBL" id="HAG0889868.1"/>
    </source>
</evidence>
<dbReference type="EMBL" id="DAAXGJ010000007">
    <property type="protein sequence ID" value="HAG0889868.1"/>
    <property type="molecule type" value="Genomic_DNA"/>
</dbReference>
<reference evidence="21" key="2">
    <citation type="submission" date="2020-02" db="EMBL/GenBank/DDBJ databases">
        <authorList>
            <consortium name="NCBI Pathogen Detection Project"/>
        </authorList>
    </citation>
    <scope>NUCLEOTIDE SEQUENCE</scope>
    <source>
        <strain evidence="8">MA.0504R6364</strain>
        <strain evidence="6">MA.1105R14175</strain>
        <strain evidence="3">MA.1106R14197</strain>
        <strain evidence="2">MA.1108R14583</strain>
        <strain evidence="5">MA.1109W13761</strain>
        <strain evidence="7">MA.1110W15900</strain>
        <strain evidence="23">MA.BM_EP10/129</strain>
        <strain evidence="16">MA.BM_SE07/13</strain>
        <strain evidence="15">MA.BM_SE07/18</strain>
        <strain evidence="9">MA.BM_SE09/60</strain>
        <strain evidence="12">MA.BM_SE10/22</strain>
        <strain evidence="31">MA.BM_SE10/56</strain>
        <strain evidence="25">MA.BM_SE10/59</strain>
        <strain evidence="4">MA.BM_SE10/6</strain>
        <strain evidence="28">MA.BM_SE10/72</strain>
        <strain evidence="33">MA.JE_S09-001420</strain>
        <strain evidence="34">MA.JE_S09-001545</strain>
        <strain evidence="10">MA.JE_S09-002947</strain>
        <strain evidence="37">MA.JM_07/06</strain>
        <strain evidence="30">MA.JM_07/31</strain>
        <strain evidence="38">MA.JM_08/06</strain>
        <strain evidence="29">MA.JM_08/40</strain>
        <strain evidence="35">MA.JM_08/47</strain>
        <strain evidence="26">MA.M183</strain>
        <strain evidence="11">MA.MC_05-0654</strain>
        <strain evidence="32">MA.MC_06-0296</strain>
        <strain evidence="27">MA.MC_07-0698</strain>
        <strain evidence="13">MA.MC_07-0723</strain>
        <strain evidence="19">MA.MC_07-0803</strain>
        <strain evidence="14">MA.MC_07-0817</strain>
        <strain evidence="18">MA.MC_08-0048</strain>
        <strain evidence="21">MA.MC_08-0112</strain>
        <strain evidence="20">MA.MC_08-0538</strain>
        <strain evidence="36">MA.MC_08-0910</strain>
        <strain evidence="17">MA.MC_08-0945</strain>
        <strain evidence="22">MA.MC_08-1036</strain>
        <strain evidence="24">MA.MC_08-1124</strain>
        <strain evidence="1">MA.SF_R0213/09</strain>
    </source>
</reference>
<evidence type="ECO:0000313" key="5">
    <source>
        <dbReference type="EMBL" id="HAF9698563.1"/>
    </source>
</evidence>
<dbReference type="EMBL" id="DAAXRX010000007">
    <property type="protein sequence ID" value="HAG2321487.1"/>
    <property type="molecule type" value="Genomic_DNA"/>
</dbReference>
<dbReference type="EMBL" id="DAAXUH010000007">
    <property type="protein sequence ID" value="HAG2604760.1"/>
    <property type="molecule type" value="Genomic_DNA"/>
</dbReference>
<dbReference type="EMBL" id="DAAYHL010000006">
    <property type="protein sequence ID" value="HAG4218701.1"/>
    <property type="molecule type" value="Genomic_DNA"/>
</dbReference>
<evidence type="ECO:0000313" key="31">
    <source>
        <dbReference type="EMBL" id="HAG3929957.1"/>
    </source>
</evidence>
<evidence type="ECO:0000313" key="38">
    <source>
        <dbReference type="EMBL" id="HAG5199003.1"/>
    </source>
</evidence>
<dbReference type="EMBL" id="DAAYIL010000007">
    <property type="protein sequence ID" value="HAG4341986.1"/>
    <property type="molecule type" value="Genomic_DNA"/>
</dbReference>
<dbReference type="EMBL" id="DAAXNW010000006">
    <property type="protein sequence ID" value="HAG1823445.1"/>
    <property type="molecule type" value="Genomic_DNA"/>
</dbReference>
<evidence type="ECO:0000313" key="17">
    <source>
        <dbReference type="EMBL" id="HAG1584762.1"/>
    </source>
</evidence>
<evidence type="ECO:0000313" key="18">
    <source>
        <dbReference type="EMBL" id="HAG1661231.1"/>
    </source>
</evidence>
<evidence type="ECO:0000313" key="2">
    <source>
        <dbReference type="EMBL" id="HAF8612213.1"/>
    </source>
</evidence>
<dbReference type="EMBL" id="DAAXWL010000005">
    <property type="protein sequence ID" value="HAG2865685.1"/>
    <property type="molecule type" value="Genomic_DNA"/>
</dbReference>
<evidence type="ECO:0000313" key="35">
    <source>
        <dbReference type="EMBL" id="HAG4290319.1"/>
    </source>
</evidence>
<evidence type="ECO:0000313" key="12">
    <source>
        <dbReference type="EMBL" id="HAG0942596.1"/>
    </source>
</evidence>
<evidence type="ECO:0000313" key="32">
    <source>
        <dbReference type="EMBL" id="HAG4035134.1"/>
    </source>
</evidence>
<evidence type="ECO:0000313" key="21">
    <source>
        <dbReference type="EMBL" id="HAG2109258.1"/>
    </source>
</evidence>